<evidence type="ECO:0000313" key="1">
    <source>
        <dbReference type="EMBL" id="SDG50293.1"/>
    </source>
</evidence>
<proteinExistence type="predicted"/>
<reference evidence="1 2" key="1">
    <citation type="submission" date="2016-10" db="EMBL/GenBank/DDBJ databases">
        <authorList>
            <person name="de Groot N.N."/>
        </authorList>
    </citation>
    <scope>NUCLEOTIDE SEQUENCE [LARGE SCALE GENOMIC DNA]</scope>
    <source>
        <strain evidence="1 2">DSM 25584</strain>
    </source>
</reference>
<dbReference type="Proteomes" id="UP000199415">
    <property type="component" value="Unassembled WGS sequence"/>
</dbReference>
<organism evidence="1 2">
    <name type="scientific">Limimonas halophila</name>
    <dbReference type="NCBI Taxonomy" id="1082479"/>
    <lineage>
        <taxon>Bacteria</taxon>
        <taxon>Pseudomonadati</taxon>
        <taxon>Pseudomonadota</taxon>
        <taxon>Alphaproteobacteria</taxon>
        <taxon>Rhodospirillales</taxon>
        <taxon>Rhodovibrionaceae</taxon>
        <taxon>Limimonas</taxon>
    </lineage>
</organism>
<keyword evidence="2" id="KW-1185">Reference proteome</keyword>
<dbReference type="EMBL" id="FNCE01000016">
    <property type="protein sequence ID" value="SDG50293.1"/>
    <property type="molecule type" value="Genomic_DNA"/>
</dbReference>
<gene>
    <name evidence="1" type="ORF">SAMN05216241_11625</name>
</gene>
<protein>
    <submittedName>
        <fullName evidence="1">Uncharacterized protein</fullName>
    </submittedName>
</protein>
<accession>A0A1G7US00</accession>
<evidence type="ECO:0000313" key="2">
    <source>
        <dbReference type="Proteomes" id="UP000199415"/>
    </source>
</evidence>
<name>A0A1G7US00_9PROT</name>
<sequence>MASDRNAGAASVAWHDEPCCGGLRGMAADVRPIVADRCPLCWGTGTTCLAQCLHAWVANGGDDPSSA</sequence>
<dbReference type="AlphaFoldDB" id="A0A1G7US00"/>